<reference evidence="1" key="2">
    <citation type="submission" date="2020-09" db="EMBL/GenBank/DDBJ databases">
        <authorList>
            <person name="Sun Q."/>
            <person name="Ohkuma M."/>
        </authorList>
    </citation>
    <scope>NUCLEOTIDE SEQUENCE</scope>
    <source>
        <strain evidence="1">JCM 17251</strain>
    </source>
</reference>
<accession>A0A918D1Y6</accession>
<comment type="caution">
    <text evidence="1">The sequence shown here is derived from an EMBL/GenBank/DDBJ whole genome shotgun (WGS) entry which is preliminary data.</text>
</comment>
<dbReference type="EMBL" id="BMOS01000011">
    <property type="protein sequence ID" value="GGN57855.1"/>
    <property type="molecule type" value="Genomic_DNA"/>
</dbReference>
<protein>
    <submittedName>
        <fullName evidence="1">Uncharacterized protein</fullName>
    </submittedName>
</protein>
<dbReference type="AlphaFoldDB" id="A0A918D1Y6"/>
<keyword evidence="2" id="KW-1185">Reference proteome</keyword>
<reference evidence="1" key="1">
    <citation type="journal article" date="2014" name="Int. J. Syst. Evol. Microbiol.">
        <title>Complete genome sequence of Corynebacterium casei LMG S-19264T (=DSM 44701T), isolated from a smear-ripened cheese.</title>
        <authorList>
            <consortium name="US DOE Joint Genome Institute (JGI-PGF)"/>
            <person name="Walter F."/>
            <person name="Albersmeier A."/>
            <person name="Kalinowski J."/>
            <person name="Ruckert C."/>
        </authorList>
    </citation>
    <scope>NUCLEOTIDE SEQUENCE</scope>
    <source>
        <strain evidence="1">JCM 17251</strain>
    </source>
</reference>
<name>A0A918D1Y6_9BACI</name>
<gene>
    <name evidence="1" type="ORF">GCM10007971_19270</name>
</gene>
<evidence type="ECO:0000313" key="2">
    <source>
        <dbReference type="Proteomes" id="UP000624041"/>
    </source>
</evidence>
<organism evidence="1 2">
    <name type="scientific">Oceanobacillus indicireducens</name>
    <dbReference type="NCBI Taxonomy" id="1004261"/>
    <lineage>
        <taxon>Bacteria</taxon>
        <taxon>Bacillati</taxon>
        <taxon>Bacillota</taxon>
        <taxon>Bacilli</taxon>
        <taxon>Bacillales</taxon>
        <taxon>Bacillaceae</taxon>
        <taxon>Oceanobacillus</taxon>
    </lineage>
</organism>
<dbReference type="Proteomes" id="UP000624041">
    <property type="component" value="Unassembled WGS sequence"/>
</dbReference>
<proteinExistence type="predicted"/>
<sequence length="68" mass="7719">MIKIMEIAELPFIEAFVIFRGKSLKLENVLIELSSMDYGVEMDGIIGYDLMKNLGLVIDLEQLNISIK</sequence>
<evidence type="ECO:0000313" key="1">
    <source>
        <dbReference type="EMBL" id="GGN57855.1"/>
    </source>
</evidence>
<dbReference type="RefSeq" id="WP_188856978.1">
    <property type="nucleotide sequence ID" value="NZ_BMOS01000011.1"/>
</dbReference>